<comment type="similarity">
    <text evidence="7">Belongs to the binding-protein-dependent transport system permease family.</text>
</comment>
<dbReference type="SUPFAM" id="SSF161098">
    <property type="entry name" value="MetI-like"/>
    <property type="match status" value="1"/>
</dbReference>
<keyword evidence="4 7" id="KW-0812">Transmembrane</keyword>
<protein>
    <submittedName>
        <fullName evidence="9">Carbohydrate ABC transporter permease</fullName>
    </submittedName>
</protein>
<keyword evidence="3" id="KW-1003">Cell membrane</keyword>
<evidence type="ECO:0000313" key="9">
    <source>
        <dbReference type="EMBL" id="MXY95146.1"/>
    </source>
</evidence>
<reference evidence="9" key="1">
    <citation type="submission" date="2019-09" db="EMBL/GenBank/DDBJ databases">
        <title>Characterisation of the sponge microbiome using genome-centric metagenomics.</title>
        <authorList>
            <person name="Engelberts J.P."/>
            <person name="Robbins S.J."/>
            <person name="De Goeij J.M."/>
            <person name="Aranda M."/>
            <person name="Bell S.C."/>
            <person name="Webster N.S."/>
        </authorList>
    </citation>
    <scope>NUCLEOTIDE SEQUENCE</scope>
    <source>
        <strain evidence="9">SB0664_bin_27</strain>
    </source>
</reference>
<evidence type="ECO:0000256" key="4">
    <source>
        <dbReference type="ARBA" id="ARBA00022692"/>
    </source>
</evidence>
<dbReference type="GO" id="GO:0005886">
    <property type="term" value="C:plasma membrane"/>
    <property type="evidence" value="ECO:0007669"/>
    <property type="project" value="UniProtKB-SubCell"/>
</dbReference>
<feature type="transmembrane region" description="Helical" evidence="7">
    <location>
        <begin position="270"/>
        <end position="293"/>
    </location>
</feature>
<comment type="caution">
    <text evidence="9">The sequence shown here is derived from an EMBL/GenBank/DDBJ whole genome shotgun (WGS) entry which is preliminary data.</text>
</comment>
<evidence type="ECO:0000256" key="7">
    <source>
        <dbReference type="RuleBase" id="RU363032"/>
    </source>
</evidence>
<feature type="transmembrane region" description="Helical" evidence="7">
    <location>
        <begin position="88"/>
        <end position="108"/>
    </location>
</feature>
<evidence type="ECO:0000256" key="3">
    <source>
        <dbReference type="ARBA" id="ARBA00022475"/>
    </source>
</evidence>
<evidence type="ECO:0000256" key="1">
    <source>
        <dbReference type="ARBA" id="ARBA00004651"/>
    </source>
</evidence>
<dbReference type="EMBL" id="VXRG01000137">
    <property type="protein sequence ID" value="MXY95146.1"/>
    <property type="molecule type" value="Genomic_DNA"/>
</dbReference>
<dbReference type="PANTHER" id="PTHR43744:SF12">
    <property type="entry name" value="ABC TRANSPORTER PERMEASE PROTEIN MG189-RELATED"/>
    <property type="match status" value="1"/>
</dbReference>
<gene>
    <name evidence="9" type="ORF">F4Y42_17025</name>
</gene>
<dbReference type="Pfam" id="PF00528">
    <property type="entry name" value="BPD_transp_1"/>
    <property type="match status" value="1"/>
</dbReference>
<dbReference type="InterPro" id="IPR035906">
    <property type="entry name" value="MetI-like_sf"/>
</dbReference>
<evidence type="ECO:0000256" key="2">
    <source>
        <dbReference type="ARBA" id="ARBA00022448"/>
    </source>
</evidence>
<evidence type="ECO:0000259" key="8">
    <source>
        <dbReference type="PROSITE" id="PS50928"/>
    </source>
</evidence>
<keyword evidence="2 7" id="KW-0813">Transport</keyword>
<evidence type="ECO:0000256" key="5">
    <source>
        <dbReference type="ARBA" id="ARBA00022989"/>
    </source>
</evidence>
<feature type="domain" description="ABC transmembrane type-1" evidence="8">
    <location>
        <begin position="83"/>
        <end position="293"/>
    </location>
</feature>
<feature type="transmembrane region" description="Helical" evidence="7">
    <location>
        <begin position="15"/>
        <end position="38"/>
    </location>
</feature>
<feature type="transmembrane region" description="Helical" evidence="7">
    <location>
        <begin position="120"/>
        <end position="145"/>
    </location>
</feature>
<dbReference type="GO" id="GO:0055085">
    <property type="term" value="P:transmembrane transport"/>
    <property type="evidence" value="ECO:0007669"/>
    <property type="project" value="InterPro"/>
</dbReference>
<dbReference type="AlphaFoldDB" id="A0A6B0YVQ1"/>
<dbReference type="CDD" id="cd06261">
    <property type="entry name" value="TM_PBP2"/>
    <property type="match status" value="1"/>
</dbReference>
<feature type="transmembrane region" description="Helical" evidence="7">
    <location>
        <begin position="165"/>
        <end position="186"/>
    </location>
</feature>
<comment type="subcellular location">
    <subcellularLocation>
        <location evidence="1 7">Cell membrane</location>
        <topology evidence="1 7">Multi-pass membrane protein</topology>
    </subcellularLocation>
</comment>
<organism evidence="9">
    <name type="scientific">Caldilineaceae bacterium SB0664_bin_27</name>
    <dbReference type="NCBI Taxonomy" id="2605260"/>
    <lineage>
        <taxon>Bacteria</taxon>
        <taxon>Bacillati</taxon>
        <taxon>Chloroflexota</taxon>
        <taxon>Caldilineae</taxon>
        <taxon>Caldilineales</taxon>
        <taxon>Caldilineaceae</taxon>
    </lineage>
</organism>
<accession>A0A6B0YVQ1</accession>
<name>A0A6B0YVQ1_9CHLR</name>
<feature type="transmembrane region" description="Helical" evidence="7">
    <location>
        <begin position="207"/>
        <end position="228"/>
    </location>
</feature>
<dbReference type="PROSITE" id="PS50928">
    <property type="entry name" value="ABC_TM1"/>
    <property type="match status" value="1"/>
</dbReference>
<evidence type="ECO:0000256" key="6">
    <source>
        <dbReference type="ARBA" id="ARBA00023136"/>
    </source>
</evidence>
<keyword evidence="5 7" id="KW-1133">Transmembrane helix</keyword>
<dbReference type="Gene3D" id="1.10.3720.10">
    <property type="entry name" value="MetI-like"/>
    <property type="match status" value="1"/>
</dbReference>
<dbReference type="PANTHER" id="PTHR43744">
    <property type="entry name" value="ABC TRANSPORTER PERMEASE PROTEIN MG189-RELATED-RELATED"/>
    <property type="match status" value="1"/>
</dbReference>
<sequence>MAQTSRLRLPPREELLYRVLLILGIILGLVIAALPFLWMAVSSLGTAGMVIRIGFTWDMFNPLNWSLEPYVVAWKMASISKYIRTTTIYAVAVTVLATTTSSLAGYVFGRLRFPARDFLFGLVLATMMIPGSVTFLPLFILMLRLPLLGGNDIFGAGGHGLYNSYAGLILPNVVSASSIFLFRQFFRTLPKDLEDAARIDGCSEPMIWLRVIMPLSGPVVTVVALFQFQGSWNAFVWPLVMSSSERLYTISVGMYSLAYGSGSLTSMAELFQSVLLAGSVMAVLPILFLFIAFQRQFVQGIALTGLK</sequence>
<dbReference type="InterPro" id="IPR000515">
    <property type="entry name" value="MetI-like"/>
</dbReference>
<keyword evidence="6 7" id="KW-0472">Membrane</keyword>
<proteinExistence type="inferred from homology"/>